<evidence type="ECO:0000313" key="2">
    <source>
        <dbReference type="Proteomes" id="UP001604336"/>
    </source>
</evidence>
<name>A0ABD1SGX1_9LAMI</name>
<organism evidence="1 2">
    <name type="scientific">Abeliophyllum distichum</name>
    <dbReference type="NCBI Taxonomy" id="126358"/>
    <lineage>
        <taxon>Eukaryota</taxon>
        <taxon>Viridiplantae</taxon>
        <taxon>Streptophyta</taxon>
        <taxon>Embryophyta</taxon>
        <taxon>Tracheophyta</taxon>
        <taxon>Spermatophyta</taxon>
        <taxon>Magnoliopsida</taxon>
        <taxon>eudicotyledons</taxon>
        <taxon>Gunneridae</taxon>
        <taxon>Pentapetalae</taxon>
        <taxon>asterids</taxon>
        <taxon>lamiids</taxon>
        <taxon>Lamiales</taxon>
        <taxon>Oleaceae</taxon>
        <taxon>Forsythieae</taxon>
        <taxon>Abeliophyllum</taxon>
    </lineage>
</organism>
<keyword evidence="2" id="KW-1185">Reference proteome</keyword>
<reference evidence="2" key="1">
    <citation type="submission" date="2024-07" db="EMBL/GenBank/DDBJ databases">
        <title>Two chromosome-level genome assemblies of Korean endemic species Abeliophyllum distichum and Forsythia ovata (Oleaceae).</title>
        <authorList>
            <person name="Jang H."/>
        </authorList>
    </citation>
    <scope>NUCLEOTIDE SEQUENCE [LARGE SCALE GENOMIC DNA]</scope>
</reference>
<gene>
    <name evidence="1" type="ORF">Adt_25168</name>
</gene>
<comment type="caution">
    <text evidence="1">The sequence shown here is derived from an EMBL/GenBank/DDBJ whole genome shotgun (WGS) entry which is preliminary data.</text>
</comment>
<dbReference type="AlphaFoldDB" id="A0ABD1SGX1"/>
<proteinExistence type="predicted"/>
<evidence type="ECO:0000313" key="1">
    <source>
        <dbReference type="EMBL" id="KAL2499618.1"/>
    </source>
</evidence>
<sequence length="125" mass="14430">MQFQHLIDVFGKYIQDVMKVVKDKANADHMENQQQNHLHATSSDAFKEVGVKNTKQLGRRPNLLRELVRPHSDKTICEPDIPSFDLEISIQPCTEQWHDDVEAGFLTTTKHRTRSESQQCTDTVK</sequence>
<dbReference type="Proteomes" id="UP001604336">
    <property type="component" value="Unassembled WGS sequence"/>
</dbReference>
<dbReference type="EMBL" id="JBFOLK010000007">
    <property type="protein sequence ID" value="KAL2499618.1"/>
    <property type="molecule type" value="Genomic_DNA"/>
</dbReference>
<protein>
    <submittedName>
        <fullName evidence="1">Uncharacterized protein</fullName>
    </submittedName>
</protein>
<accession>A0ABD1SGX1</accession>